<feature type="non-terminal residue" evidence="1">
    <location>
        <position position="1"/>
    </location>
</feature>
<dbReference type="SUPFAM" id="SSF52096">
    <property type="entry name" value="ClpP/crotonase"/>
    <property type="match status" value="1"/>
</dbReference>
<organism evidence="1 2">
    <name type="scientific">Rotaria sordida</name>
    <dbReference type="NCBI Taxonomy" id="392033"/>
    <lineage>
        <taxon>Eukaryota</taxon>
        <taxon>Metazoa</taxon>
        <taxon>Spiralia</taxon>
        <taxon>Gnathifera</taxon>
        <taxon>Rotifera</taxon>
        <taxon>Eurotatoria</taxon>
        <taxon>Bdelloidea</taxon>
        <taxon>Philodinida</taxon>
        <taxon>Philodinidae</taxon>
        <taxon>Rotaria</taxon>
    </lineage>
</organism>
<comment type="caution">
    <text evidence="1">The sequence shown here is derived from an EMBL/GenBank/DDBJ whole genome shotgun (WGS) entry which is preliminary data.</text>
</comment>
<dbReference type="InterPro" id="IPR029045">
    <property type="entry name" value="ClpP/crotonase-like_dom_sf"/>
</dbReference>
<evidence type="ECO:0000313" key="1">
    <source>
        <dbReference type="EMBL" id="CAF4342807.1"/>
    </source>
</evidence>
<dbReference type="Gene3D" id="1.10.12.10">
    <property type="entry name" value="Lyase 2-enoyl-coa Hydratase, Chain A, domain 2"/>
    <property type="match status" value="1"/>
</dbReference>
<dbReference type="AlphaFoldDB" id="A0A820KEG2"/>
<dbReference type="EMBL" id="CAJOAX010060829">
    <property type="protein sequence ID" value="CAF4342807.1"/>
    <property type="molecule type" value="Genomic_DNA"/>
</dbReference>
<dbReference type="Proteomes" id="UP000663823">
    <property type="component" value="Unassembled WGS sequence"/>
</dbReference>
<accession>A0A820KEG2</accession>
<evidence type="ECO:0000313" key="2">
    <source>
        <dbReference type="Proteomes" id="UP000663823"/>
    </source>
</evidence>
<feature type="non-terminal residue" evidence="1">
    <location>
        <position position="52"/>
    </location>
</feature>
<protein>
    <submittedName>
        <fullName evidence="1">Uncharacterized protein</fullName>
    </submittedName>
</protein>
<proteinExistence type="predicted"/>
<name>A0A820KEG2_9BILA</name>
<dbReference type="InterPro" id="IPR014748">
    <property type="entry name" value="Enoyl-CoA_hydra_C"/>
</dbReference>
<sequence>RVFDTREALLDAAISLANVIACKSPIAVQGSKINLNYARDHTVDDNFTFVVC</sequence>
<gene>
    <name evidence="1" type="ORF">OTI717_LOCUS43300</name>
</gene>
<reference evidence="1" key="1">
    <citation type="submission" date="2021-02" db="EMBL/GenBank/DDBJ databases">
        <authorList>
            <person name="Nowell W R."/>
        </authorList>
    </citation>
    <scope>NUCLEOTIDE SEQUENCE</scope>
</reference>